<comment type="caution">
    <text evidence="1">The sequence shown here is derived from an EMBL/GenBank/DDBJ whole genome shotgun (WGS) entry which is preliminary data.</text>
</comment>
<evidence type="ECO:0008006" key="3">
    <source>
        <dbReference type="Google" id="ProtNLM"/>
    </source>
</evidence>
<evidence type="ECO:0000313" key="2">
    <source>
        <dbReference type="Proteomes" id="UP001500459"/>
    </source>
</evidence>
<dbReference type="Proteomes" id="UP001500459">
    <property type="component" value="Unassembled WGS sequence"/>
</dbReference>
<gene>
    <name evidence="1" type="ORF">GCM10022393_34750</name>
</gene>
<reference evidence="2" key="1">
    <citation type="journal article" date="2019" name="Int. J. Syst. Evol. Microbiol.">
        <title>The Global Catalogue of Microorganisms (GCM) 10K type strain sequencing project: providing services to taxonomists for standard genome sequencing and annotation.</title>
        <authorList>
            <consortium name="The Broad Institute Genomics Platform"/>
            <consortium name="The Broad Institute Genome Sequencing Center for Infectious Disease"/>
            <person name="Wu L."/>
            <person name="Ma J."/>
        </authorList>
    </citation>
    <scope>NUCLEOTIDE SEQUENCE [LARGE SCALE GENOMIC DNA]</scope>
    <source>
        <strain evidence="2">JCM 17106</strain>
    </source>
</reference>
<accession>A0ABP6UU86</accession>
<keyword evidence="2" id="KW-1185">Reference proteome</keyword>
<evidence type="ECO:0000313" key="1">
    <source>
        <dbReference type="EMBL" id="GAA3517667.1"/>
    </source>
</evidence>
<organism evidence="1 2">
    <name type="scientific">Aquimarina addita</name>
    <dbReference type="NCBI Taxonomy" id="870485"/>
    <lineage>
        <taxon>Bacteria</taxon>
        <taxon>Pseudomonadati</taxon>
        <taxon>Bacteroidota</taxon>
        <taxon>Flavobacteriia</taxon>
        <taxon>Flavobacteriales</taxon>
        <taxon>Flavobacteriaceae</taxon>
        <taxon>Aquimarina</taxon>
    </lineage>
</organism>
<protein>
    <recommendedName>
        <fullName evidence="3">Aminodeoxychorismate lyase</fullName>
    </recommendedName>
</protein>
<sequence>MGLLAGGFFAFHVYQAVFSPNTNFETETVVLKIPAGTEYPALRRIIHPLLKETTSFDRIAIKKGYANHIKPGSYTIRRGWSNIEIIKYLSR</sequence>
<name>A0ABP6UU86_9FLAO</name>
<dbReference type="EMBL" id="BAABCW010000018">
    <property type="protein sequence ID" value="GAA3517667.1"/>
    <property type="molecule type" value="Genomic_DNA"/>
</dbReference>
<proteinExistence type="predicted"/>